<comment type="caution">
    <text evidence="1">The sequence shown here is derived from an EMBL/GenBank/DDBJ whole genome shotgun (WGS) entry which is preliminary data.</text>
</comment>
<dbReference type="AlphaFoldDB" id="A0A8S1BK46"/>
<dbReference type="Proteomes" id="UP000494106">
    <property type="component" value="Unassembled WGS sequence"/>
</dbReference>
<gene>
    <name evidence="1" type="ORF">APLA_LOCUS16810</name>
</gene>
<proteinExistence type="predicted"/>
<protein>
    <submittedName>
        <fullName evidence="1">Uncharacterized protein</fullName>
    </submittedName>
</protein>
<keyword evidence="2" id="KW-1185">Reference proteome</keyword>
<reference evidence="1 2" key="1">
    <citation type="submission" date="2020-04" db="EMBL/GenBank/DDBJ databases">
        <authorList>
            <person name="Wallbank WR R."/>
            <person name="Pardo Diaz C."/>
            <person name="Kozak K."/>
            <person name="Martin S."/>
            <person name="Jiggins C."/>
            <person name="Moest M."/>
            <person name="Warren A I."/>
            <person name="Byers J.R.P. K."/>
            <person name="Montejo-Kovacevich G."/>
            <person name="Yen C E."/>
        </authorList>
    </citation>
    <scope>NUCLEOTIDE SEQUENCE [LARGE SCALE GENOMIC DNA]</scope>
</reference>
<evidence type="ECO:0000313" key="1">
    <source>
        <dbReference type="EMBL" id="CAB3259014.1"/>
    </source>
</evidence>
<dbReference type="EMBL" id="CADEBC010000602">
    <property type="protein sequence ID" value="CAB3259014.1"/>
    <property type="molecule type" value="Genomic_DNA"/>
</dbReference>
<accession>A0A8S1BK46</accession>
<evidence type="ECO:0000313" key="2">
    <source>
        <dbReference type="Proteomes" id="UP000494106"/>
    </source>
</evidence>
<organism evidence="1 2">
    <name type="scientific">Arctia plantaginis</name>
    <name type="common">Wood tiger moth</name>
    <name type="synonym">Phalaena plantaginis</name>
    <dbReference type="NCBI Taxonomy" id="874455"/>
    <lineage>
        <taxon>Eukaryota</taxon>
        <taxon>Metazoa</taxon>
        <taxon>Ecdysozoa</taxon>
        <taxon>Arthropoda</taxon>
        <taxon>Hexapoda</taxon>
        <taxon>Insecta</taxon>
        <taxon>Pterygota</taxon>
        <taxon>Neoptera</taxon>
        <taxon>Endopterygota</taxon>
        <taxon>Lepidoptera</taxon>
        <taxon>Glossata</taxon>
        <taxon>Ditrysia</taxon>
        <taxon>Noctuoidea</taxon>
        <taxon>Erebidae</taxon>
        <taxon>Arctiinae</taxon>
        <taxon>Arctia</taxon>
    </lineage>
</organism>
<dbReference type="OrthoDB" id="7367326at2759"/>
<sequence>MKALLSSLSTVETIAPAAGTARTEASMHAESAAGAKTPNRLSLGLSFDITSYTVDCPREPSSRRKCRARDRNRSAIRFARNLTVECAIGAVELRMRGLRLLKRQVVDVMSELRAGLASLLTNTRLVGTCCEYLVCRDVHHVLPLTQACDGKRKKATLITTHRCLF</sequence>
<name>A0A8S1BK46_ARCPL</name>